<reference evidence="1 2" key="1">
    <citation type="journal article" date="2018" name="Front. Plant Sci.">
        <title>Red Clover (Trifolium pratense) and Zigzag Clover (T. medium) - A Picture of Genomic Similarities and Differences.</title>
        <authorList>
            <person name="Dluhosova J."/>
            <person name="Istvanek J."/>
            <person name="Nedelnik J."/>
            <person name="Repkova J."/>
        </authorList>
    </citation>
    <scope>NUCLEOTIDE SEQUENCE [LARGE SCALE GENOMIC DNA]</scope>
    <source>
        <strain evidence="2">cv. 10/8</strain>
        <tissue evidence="1">Leaf</tissue>
    </source>
</reference>
<comment type="caution">
    <text evidence="1">The sequence shown here is derived from an EMBL/GenBank/DDBJ whole genome shotgun (WGS) entry which is preliminary data.</text>
</comment>
<dbReference type="AlphaFoldDB" id="A0A392R850"/>
<protein>
    <submittedName>
        <fullName evidence="1">Uncharacterized protein</fullName>
    </submittedName>
</protein>
<feature type="non-terminal residue" evidence="1">
    <location>
        <position position="1"/>
    </location>
</feature>
<evidence type="ECO:0000313" key="2">
    <source>
        <dbReference type="Proteomes" id="UP000265520"/>
    </source>
</evidence>
<dbReference type="EMBL" id="LXQA010195290">
    <property type="protein sequence ID" value="MCI32407.1"/>
    <property type="molecule type" value="Genomic_DNA"/>
</dbReference>
<name>A0A392R850_9FABA</name>
<keyword evidence="2" id="KW-1185">Reference proteome</keyword>
<proteinExistence type="predicted"/>
<sequence>SRRLIWAEREDLASDKELYNEEPFFHAMLSKSCSLNELRCRLKYPGKESSCVMKLAVMVWLRSKAVIPELFNT</sequence>
<organism evidence="1 2">
    <name type="scientific">Trifolium medium</name>
    <dbReference type="NCBI Taxonomy" id="97028"/>
    <lineage>
        <taxon>Eukaryota</taxon>
        <taxon>Viridiplantae</taxon>
        <taxon>Streptophyta</taxon>
        <taxon>Embryophyta</taxon>
        <taxon>Tracheophyta</taxon>
        <taxon>Spermatophyta</taxon>
        <taxon>Magnoliopsida</taxon>
        <taxon>eudicotyledons</taxon>
        <taxon>Gunneridae</taxon>
        <taxon>Pentapetalae</taxon>
        <taxon>rosids</taxon>
        <taxon>fabids</taxon>
        <taxon>Fabales</taxon>
        <taxon>Fabaceae</taxon>
        <taxon>Papilionoideae</taxon>
        <taxon>50 kb inversion clade</taxon>
        <taxon>NPAAA clade</taxon>
        <taxon>Hologalegina</taxon>
        <taxon>IRL clade</taxon>
        <taxon>Trifolieae</taxon>
        <taxon>Trifolium</taxon>
    </lineage>
</organism>
<dbReference type="Proteomes" id="UP000265520">
    <property type="component" value="Unassembled WGS sequence"/>
</dbReference>
<accession>A0A392R850</accession>
<evidence type="ECO:0000313" key="1">
    <source>
        <dbReference type="EMBL" id="MCI32407.1"/>
    </source>
</evidence>